<sequence length="66" mass="7561">MDESGGSAESVMASMRERWQRGKMTEATGGIQRLRQPSTIRPSLPLSPRIQAKRRHHNEAKRFWLG</sequence>
<accession>D3DY16</accession>
<feature type="region of interest" description="Disordered" evidence="1">
    <location>
        <begin position="19"/>
        <end position="66"/>
    </location>
</feature>
<evidence type="ECO:0000313" key="2">
    <source>
        <dbReference type="EMBL" id="ADC45186.1"/>
    </source>
</evidence>
<organism evidence="2 3">
    <name type="scientific">Cupriavidus metallidurans (strain ATCC 43123 / DSM 2839 / NBRC 102507 / CH34)</name>
    <name type="common">Ralstonia metallidurans</name>
    <dbReference type="NCBI Taxonomy" id="266264"/>
    <lineage>
        <taxon>Bacteria</taxon>
        <taxon>Pseudomonadati</taxon>
        <taxon>Pseudomonadota</taxon>
        <taxon>Betaproteobacteria</taxon>
        <taxon>Burkholderiales</taxon>
        <taxon>Burkholderiaceae</taxon>
        <taxon>Cupriavidus</taxon>
    </lineage>
</organism>
<evidence type="ECO:0000256" key="1">
    <source>
        <dbReference type="SAM" id="MobiDB-lite"/>
    </source>
</evidence>
<dbReference type="HOGENOM" id="CLU_2828121_0_0_4"/>
<proteinExistence type="predicted"/>
<keyword evidence="3" id="KW-1185">Reference proteome</keyword>
<dbReference type="KEGG" id="rme:Rmet_6585"/>
<reference evidence="3" key="1">
    <citation type="journal article" date="2010" name="PLoS ONE">
        <title>The complete genome sequence of Cupriavidus metallidurans strain CH34, a master survivalist in harsh and anthropogenic environments.</title>
        <authorList>
            <person name="Janssen P.J."/>
            <person name="Van Houdt R."/>
            <person name="Moors H."/>
            <person name="Monsieurs P."/>
            <person name="Morin N."/>
            <person name="Michaux A."/>
            <person name="Benotmane M.A."/>
            <person name="Leys N."/>
            <person name="Vallaeys T."/>
            <person name="Lapidus A."/>
            <person name="Monchy S."/>
            <person name="Medigue C."/>
            <person name="Taghavi S."/>
            <person name="McCorkle S."/>
            <person name="Dunn J."/>
            <person name="van der Lelie D."/>
            <person name="Mergeay M."/>
        </authorList>
    </citation>
    <scope>NUCLEOTIDE SEQUENCE [LARGE SCALE GENOMIC DNA]</scope>
    <source>
        <strain evidence="3">ATCC 43123 / DSM 2839 / NBRC 102507 / CH34</strain>
    </source>
</reference>
<protein>
    <submittedName>
        <fullName evidence="2">Uncharacterized protein</fullName>
    </submittedName>
</protein>
<dbReference type="EMBL" id="CP000352">
    <property type="protein sequence ID" value="ADC45186.1"/>
    <property type="molecule type" value="Genomic_DNA"/>
</dbReference>
<name>D3DY16_CUPMC</name>
<evidence type="ECO:0000313" key="3">
    <source>
        <dbReference type="Proteomes" id="UP000002429"/>
    </source>
</evidence>
<dbReference type="AlphaFoldDB" id="D3DY16"/>
<dbReference type="Proteomes" id="UP000002429">
    <property type="component" value="Chromosome"/>
</dbReference>
<gene>
    <name evidence="2" type="ordered locus">Rmet_6585</name>
</gene>